<dbReference type="Pfam" id="PF25873">
    <property type="entry name" value="WHD_MalT"/>
    <property type="match status" value="1"/>
</dbReference>
<dbReference type="SUPFAM" id="SSF52540">
    <property type="entry name" value="P-loop containing nucleoside triphosphate hydrolases"/>
    <property type="match status" value="1"/>
</dbReference>
<dbReference type="InterPro" id="IPR011990">
    <property type="entry name" value="TPR-like_helical_dom_sf"/>
</dbReference>
<dbReference type="Gene3D" id="1.25.40.10">
    <property type="entry name" value="Tetratricopeptide repeat domain"/>
    <property type="match status" value="2"/>
</dbReference>
<protein>
    <recommendedName>
        <fullName evidence="1">MalT-like winged helix domain-containing protein</fullName>
    </recommendedName>
</protein>
<comment type="caution">
    <text evidence="2">The sequence shown here is derived from an EMBL/GenBank/DDBJ whole genome shotgun (WGS) entry which is preliminary data.</text>
</comment>
<evidence type="ECO:0000313" key="2">
    <source>
        <dbReference type="EMBL" id="KKM81814.1"/>
    </source>
</evidence>
<dbReference type="InterPro" id="IPR059106">
    <property type="entry name" value="WHD_MalT"/>
</dbReference>
<sequence>MRFGPREAVMAERTTDIRGVDQPAPVPYPDKLALPVRRAATIHRQRLIDLLAEHTSRLVTIVSASAGYGKTTLLLDFAQGWHAPVCWYALDERDRDLPTFLHYWVACGRTHFPAFGRGVEEALAGGEAMSSEGWVDLMVLAVQEVAQPFTFIFDDLHHLDEASPELRQVLEGWLYRLPAHCHLVLSTRTQPDVTVLPLMTVRQEVATVTGADFAFTCEEVAQLYRDVLNKEISLDDAQHLADVTEGWAAALILMADKVQAARTAISLEQLKGSDTLFQYINLEQFSGNPGEVQKFLTGSAVPRTIDTKWVNELLGIDNAEEMLNYLERRNLLVAREGTDPQRYRYHKLFRAFLVSHLRVQDPQRFTDLNEKAAAMLERERQWEEAVYHLLQAGAWERIVHVTERVGRELFEQGKWDTLADWLEAIPAQELDAQPKLVLWKARILHYLNQLDQALAVLARPIQTFEAEGDWVSLAEALVIKGMCLRLKGAYQEAEEVLVRARSLLLKHDGPTSALTEARKELGITQGMCGEFAKALEELKGVLDIYQAQGDAYNIANVSDKLGITLASVGRLGEAVGHLERARVRWLKLGNDELLVQTLNNLGMLY</sequence>
<feature type="domain" description="MalT-like winged helix" evidence="1">
    <location>
        <begin position="285"/>
        <end position="364"/>
    </location>
</feature>
<dbReference type="InterPro" id="IPR027417">
    <property type="entry name" value="P-loop_NTPase"/>
</dbReference>
<name>A0A0F9KI88_9ZZZZ</name>
<feature type="non-terminal residue" evidence="2">
    <location>
        <position position="605"/>
    </location>
</feature>
<accession>A0A0F9KI88</accession>
<gene>
    <name evidence="2" type="ORF">LCGC14_1326050</name>
</gene>
<dbReference type="AlphaFoldDB" id="A0A0F9KI88"/>
<reference evidence="2" key="1">
    <citation type="journal article" date="2015" name="Nature">
        <title>Complex archaea that bridge the gap between prokaryotes and eukaryotes.</title>
        <authorList>
            <person name="Spang A."/>
            <person name="Saw J.H."/>
            <person name="Jorgensen S.L."/>
            <person name="Zaremba-Niedzwiedzka K."/>
            <person name="Martijn J."/>
            <person name="Lind A.E."/>
            <person name="van Eijk R."/>
            <person name="Schleper C."/>
            <person name="Guy L."/>
            <person name="Ettema T.J."/>
        </authorList>
    </citation>
    <scope>NUCLEOTIDE SEQUENCE</scope>
</reference>
<proteinExistence type="predicted"/>
<evidence type="ECO:0000259" key="1">
    <source>
        <dbReference type="Pfam" id="PF25873"/>
    </source>
</evidence>
<organism evidence="2">
    <name type="scientific">marine sediment metagenome</name>
    <dbReference type="NCBI Taxonomy" id="412755"/>
    <lineage>
        <taxon>unclassified sequences</taxon>
        <taxon>metagenomes</taxon>
        <taxon>ecological metagenomes</taxon>
    </lineage>
</organism>
<dbReference type="SUPFAM" id="SSF48452">
    <property type="entry name" value="TPR-like"/>
    <property type="match status" value="1"/>
</dbReference>
<dbReference type="EMBL" id="LAZR01007962">
    <property type="protein sequence ID" value="KKM81814.1"/>
    <property type="molecule type" value="Genomic_DNA"/>
</dbReference>